<name>A0ABP4XZ05_9MICO</name>
<dbReference type="RefSeq" id="WP_344292729.1">
    <property type="nucleotide sequence ID" value="NZ_BAAANJ010000001.1"/>
</dbReference>
<dbReference type="Gene3D" id="3.40.1620.10">
    <property type="entry name" value="YefM-like domain"/>
    <property type="match status" value="1"/>
</dbReference>
<organism evidence="2 3">
    <name type="scientific">Agromyces neolithicus</name>
    <dbReference type="NCBI Taxonomy" id="269420"/>
    <lineage>
        <taxon>Bacteria</taxon>
        <taxon>Bacillati</taxon>
        <taxon>Actinomycetota</taxon>
        <taxon>Actinomycetes</taxon>
        <taxon>Micrococcales</taxon>
        <taxon>Microbacteriaceae</taxon>
        <taxon>Agromyces</taxon>
    </lineage>
</organism>
<accession>A0ABP4XZ05</accession>
<dbReference type="Proteomes" id="UP001500002">
    <property type="component" value="Unassembled WGS sequence"/>
</dbReference>
<comment type="caution">
    <text evidence="2">The sequence shown here is derived from an EMBL/GenBank/DDBJ whole genome shotgun (WGS) entry which is preliminary data.</text>
</comment>
<keyword evidence="3" id="KW-1185">Reference proteome</keyword>
<comment type="similarity">
    <text evidence="1">Belongs to the phD/YefM antitoxin family.</text>
</comment>
<evidence type="ECO:0000313" key="3">
    <source>
        <dbReference type="Proteomes" id="UP001500002"/>
    </source>
</evidence>
<evidence type="ECO:0000256" key="1">
    <source>
        <dbReference type="ARBA" id="ARBA00009981"/>
    </source>
</evidence>
<evidence type="ECO:0000313" key="2">
    <source>
        <dbReference type="EMBL" id="GAA1798858.1"/>
    </source>
</evidence>
<dbReference type="EMBL" id="BAAANJ010000001">
    <property type="protein sequence ID" value="GAA1798858.1"/>
    <property type="molecule type" value="Genomic_DNA"/>
</dbReference>
<reference evidence="3" key="1">
    <citation type="journal article" date="2019" name="Int. J. Syst. Evol. Microbiol.">
        <title>The Global Catalogue of Microorganisms (GCM) 10K type strain sequencing project: providing services to taxonomists for standard genome sequencing and annotation.</title>
        <authorList>
            <consortium name="The Broad Institute Genomics Platform"/>
            <consortium name="The Broad Institute Genome Sequencing Center for Infectious Disease"/>
            <person name="Wu L."/>
            <person name="Ma J."/>
        </authorList>
    </citation>
    <scope>NUCLEOTIDE SEQUENCE [LARGE SCALE GENOMIC DNA]</scope>
    <source>
        <strain evidence="3">JCM 14322</strain>
    </source>
</reference>
<dbReference type="SUPFAM" id="SSF143120">
    <property type="entry name" value="YefM-like"/>
    <property type="match status" value="1"/>
</dbReference>
<sequence>MRTMTATEASRAFAALLDGAERGETVIITRGGRRIAEIGPAAAGNGRAFADLIVPGIVDVEFGDDVRAARSAVELGGPAWPAV</sequence>
<gene>
    <name evidence="2" type="ORF">GCM10009749_03220</name>
</gene>
<dbReference type="InterPro" id="IPR036165">
    <property type="entry name" value="YefM-like_sf"/>
</dbReference>
<proteinExistence type="inferred from homology"/>
<protein>
    <recommendedName>
        <fullName evidence="4">Antitoxin</fullName>
    </recommendedName>
</protein>
<evidence type="ECO:0008006" key="4">
    <source>
        <dbReference type="Google" id="ProtNLM"/>
    </source>
</evidence>